<reference evidence="1 2" key="1">
    <citation type="submission" date="2022-11" db="EMBL/GenBank/DDBJ databases">
        <title>Minimal conservation of predation-associated metabolite biosynthetic gene clusters underscores biosynthetic potential of Myxococcota including descriptions for ten novel species: Archangium lansinium sp. nov., Myxococcus landrumus sp. nov., Nannocystis bai.</title>
        <authorList>
            <person name="Ahearne A."/>
            <person name="Stevens C."/>
            <person name="Dowd S."/>
        </authorList>
    </citation>
    <scope>NUCLEOTIDE SEQUENCE [LARGE SCALE GENOMIC DNA]</scope>
    <source>
        <strain evidence="1 2">NCWAL01</strain>
    </source>
</reference>
<evidence type="ECO:0008006" key="3">
    <source>
        <dbReference type="Google" id="ProtNLM"/>
    </source>
</evidence>
<name>A0ABT5DC47_9BACT</name>
<keyword evidence="2" id="KW-1185">Reference proteome</keyword>
<organism evidence="1 2">
    <name type="scientific">Stigmatella ashevillensis</name>
    <dbReference type="NCBI Taxonomy" id="2995309"/>
    <lineage>
        <taxon>Bacteria</taxon>
        <taxon>Pseudomonadati</taxon>
        <taxon>Myxococcota</taxon>
        <taxon>Myxococcia</taxon>
        <taxon>Myxococcales</taxon>
        <taxon>Cystobacterineae</taxon>
        <taxon>Archangiaceae</taxon>
        <taxon>Stigmatella</taxon>
    </lineage>
</organism>
<gene>
    <name evidence="1" type="ORF">POL68_22240</name>
</gene>
<protein>
    <recommendedName>
        <fullName evidence="3">Tle cognate immunity protein 4 C-terminal domain-containing protein</fullName>
    </recommendedName>
</protein>
<evidence type="ECO:0000313" key="2">
    <source>
        <dbReference type="Proteomes" id="UP001221838"/>
    </source>
</evidence>
<accession>A0ABT5DC47</accession>
<dbReference type="Proteomes" id="UP001221838">
    <property type="component" value="Unassembled WGS sequence"/>
</dbReference>
<sequence>MIERLVDQHAVASVFPPRAHLDSQFKWVDGVQSLIVDYSFDRHDPAEHYLLLVSLAPAGHFLNPIQYEARRAAFQQTGRSLEAEFPSIGLRAQREFFGFGPGGASYGLTFTTQDGQQDVRVAVSLLLPNTVNEPNLDLDAFARHIEARYDAHFAKSTSGNSQARRGLRDSN</sequence>
<dbReference type="RefSeq" id="WP_272141165.1">
    <property type="nucleotide sequence ID" value="NZ_JAQNDM010000002.1"/>
</dbReference>
<dbReference type="EMBL" id="JAQNDM010000002">
    <property type="protein sequence ID" value="MDC0711206.1"/>
    <property type="molecule type" value="Genomic_DNA"/>
</dbReference>
<proteinExistence type="predicted"/>
<evidence type="ECO:0000313" key="1">
    <source>
        <dbReference type="EMBL" id="MDC0711206.1"/>
    </source>
</evidence>
<comment type="caution">
    <text evidence="1">The sequence shown here is derived from an EMBL/GenBank/DDBJ whole genome shotgun (WGS) entry which is preliminary data.</text>
</comment>